<gene>
    <name evidence="2" type="ORF">PD5205_02628</name>
    <name evidence="1" type="ORF">PD885_01366</name>
</gene>
<dbReference type="EMBL" id="LT853882">
    <property type="protein sequence ID" value="SMQ98617.1"/>
    <property type="molecule type" value="Genomic_DNA"/>
</dbReference>
<evidence type="ECO:0000313" key="4">
    <source>
        <dbReference type="Proteomes" id="UP000195953"/>
    </source>
</evidence>
<reference evidence="1 3" key="1">
    <citation type="submission" date="2017-05" db="EMBL/GenBank/DDBJ databases">
        <authorList>
            <person name="Blom J."/>
        </authorList>
    </citation>
    <scope>NUCLEOTIDE SEQUENCE [LARGE SCALE GENOMIC DNA]</scope>
    <source>
        <strain evidence="1">PD885</strain>
    </source>
</reference>
<evidence type="ECO:0000313" key="3">
    <source>
        <dbReference type="Proteomes" id="UP000195877"/>
    </source>
</evidence>
<proteinExistence type="predicted"/>
<dbReference type="Proteomes" id="UP000195953">
    <property type="component" value="Chromosome 1"/>
</dbReference>
<keyword evidence="3" id="KW-1185">Reference proteome</keyword>
<sequence length="187" mass="21015">MAYSCSAVWPTIHSSNSIWRSLARKAGSTPVRRFPACRARVASSVRIWNGRRALSSSMLVQHLADTCRRERHPRIGLRKWLAVASAVAVAAARRLRYRCQSHRTHPGRTRVRPRLTPELHRCRYPARALLRDDFDVIVIPACIQYFADPAALVIRLLAQLRNGGELHILDGLALRCSVPALDVSDPP</sequence>
<dbReference type="GO" id="GO:0032259">
    <property type="term" value="P:methylation"/>
    <property type="evidence" value="ECO:0007669"/>
    <property type="project" value="UniProtKB-KW"/>
</dbReference>
<keyword evidence="2" id="KW-0489">Methyltransferase</keyword>
<dbReference type="Proteomes" id="UP000195877">
    <property type="component" value="Chromosome 1"/>
</dbReference>
<dbReference type="AlphaFoldDB" id="A0A1Y6GYL2"/>
<name>A0A1Y6GYL2_9XANT</name>
<organism evidence="2 4">
    <name type="scientific">Xanthomonas fragariae</name>
    <dbReference type="NCBI Taxonomy" id="48664"/>
    <lineage>
        <taxon>Bacteria</taxon>
        <taxon>Pseudomonadati</taxon>
        <taxon>Pseudomonadota</taxon>
        <taxon>Gammaproteobacteria</taxon>
        <taxon>Lysobacterales</taxon>
        <taxon>Lysobacteraceae</taxon>
        <taxon>Xanthomonas</taxon>
    </lineage>
</organism>
<evidence type="ECO:0000313" key="2">
    <source>
        <dbReference type="EMBL" id="SMR03918.1"/>
    </source>
</evidence>
<keyword evidence="2" id="KW-0808">Transferase</keyword>
<accession>A0A1Y6GYL2</accession>
<dbReference type="SUPFAM" id="SSF53335">
    <property type="entry name" value="S-adenosyl-L-methionine-dependent methyltransferases"/>
    <property type="match status" value="1"/>
</dbReference>
<reference evidence="2 4" key="2">
    <citation type="submission" date="2017-05" db="EMBL/GenBank/DDBJ databases">
        <authorList>
            <person name="Song R."/>
            <person name="Chenine A.L."/>
            <person name="Ruprecht R.M."/>
        </authorList>
    </citation>
    <scope>NUCLEOTIDE SEQUENCE [LARGE SCALE GENOMIC DNA]</scope>
    <source>
        <strain evidence="2">PD5205</strain>
    </source>
</reference>
<protein>
    <submittedName>
        <fullName evidence="2">Small domain family methyltransferase</fullName>
    </submittedName>
</protein>
<dbReference type="InterPro" id="IPR029063">
    <property type="entry name" value="SAM-dependent_MTases_sf"/>
</dbReference>
<dbReference type="GO" id="GO:0008168">
    <property type="term" value="F:methyltransferase activity"/>
    <property type="evidence" value="ECO:0007669"/>
    <property type="project" value="UniProtKB-KW"/>
</dbReference>
<evidence type="ECO:0000313" key="1">
    <source>
        <dbReference type="EMBL" id="SMQ98617.1"/>
    </source>
</evidence>
<dbReference type="EMBL" id="LT853885">
    <property type="protein sequence ID" value="SMR03918.1"/>
    <property type="molecule type" value="Genomic_DNA"/>
</dbReference>